<accession>A0A4Y2GHT9</accession>
<reference evidence="2 3" key="1">
    <citation type="journal article" date="2019" name="Sci. Rep.">
        <title>Orb-weaving spider Araneus ventricosus genome elucidates the spidroin gene catalogue.</title>
        <authorList>
            <person name="Kono N."/>
            <person name="Nakamura H."/>
            <person name="Ohtoshi R."/>
            <person name="Moran D.A.P."/>
            <person name="Shinohara A."/>
            <person name="Yoshida Y."/>
            <person name="Fujiwara M."/>
            <person name="Mori M."/>
            <person name="Tomita M."/>
            <person name="Arakawa K."/>
        </authorList>
    </citation>
    <scope>NUCLEOTIDE SEQUENCE [LARGE SCALE GENOMIC DNA]</scope>
</reference>
<feature type="transmembrane region" description="Helical" evidence="1">
    <location>
        <begin position="21"/>
        <end position="43"/>
    </location>
</feature>
<sequence>MYDNIYEVIDVLNKKGRIIDVFALAGLPIPYLDPVIFNLLLLIRKKNKDLNNSVREANYYISMNDTLMGVRILGFMPDASCVKSTADICKDYNKNDTAEKYEFILMKGCLIQNLWESIK</sequence>
<protein>
    <submittedName>
        <fullName evidence="2">Uncharacterized protein</fullName>
    </submittedName>
</protein>
<evidence type="ECO:0000313" key="3">
    <source>
        <dbReference type="Proteomes" id="UP000499080"/>
    </source>
</evidence>
<name>A0A4Y2GHT9_ARAVE</name>
<keyword evidence="1" id="KW-0472">Membrane</keyword>
<gene>
    <name evidence="2" type="ORF">AVEN_198168_1</name>
</gene>
<dbReference type="OrthoDB" id="7326421at2759"/>
<dbReference type="EMBL" id="BGPR01001409">
    <property type="protein sequence ID" value="GBM53180.1"/>
    <property type="molecule type" value="Genomic_DNA"/>
</dbReference>
<comment type="caution">
    <text evidence="2">The sequence shown here is derived from an EMBL/GenBank/DDBJ whole genome shotgun (WGS) entry which is preliminary data.</text>
</comment>
<dbReference type="AlphaFoldDB" id="A0A4Y2GHT9"/>
<dbReference type="Proteomes" id="UP000499080">
    <property type="component" value="Unassembled WGS sequence"/>
</dbReference>
<evidence type="ECO:0000256" key="1">
    <source>
        <dbReference type="SAM" id="Phobius"/>
    </source>
</evidence>
<proteinExistence type="predicted"/>
<keyword evidence="3" id="KW-1185">Reference proteome</keyword>
<organism evidence="2 3">
    <name type="scientific">Araneus ventricosus</name>
    <name type="common">Orbweaver spider</name>
    <name type="synonym">Epeira ventricosa</name>
    <dbReference type="NCBI Taxonomy" id="182803"/>
    <lineage>
        <taxon>Eukaryota</taxon>
        <taxon>Metazoa</taxon>
        <taxon>Ecdysozoa</taxon>
        <taxon>Arthropoda</taxon>
        <taxon>Chelicerata</taxon>
        <taxon>Arachnida</taxon>
        <taxon>Araneae</taxon>
        <taxon>Araneomorphae</taxon>
        <taxon>Entelegynae</taxon>
        <taxon>Araneoidea</taxon>
        <taxon>Araneidae</taxon>
        <taxon>Araneus</taxon>
    </lineage>
</organism>
<evidence type="ECO:0000313" key="2">
    <source>
        <dbReference type="EMBL" id="GBM53180.1"/>
    </source>
</evidence>
<keyword evidence="1" id="KW-1133">Transmembrane helix</keyword>
<keyword evidence="1" id="KW-0812">Transmembrane</keyword>